<dbReference type="GO" id="GO:0005615">
    <property type="term" value="C:extracellular space"/>
    <property type="evidence" value="ECO:0007669"/>
    <property type="project" value="TreeGrafter"/>
</dbReference>
<evidence type="ECO:0000313" key="12">
    <source>
        <dbReference type="Proteomes" id="UP000527355"/>
    </source>
</evidence>
<evidence type="ECO:0000256" key="5">
    <source>
        <dbReference type="ARBA" id="ARBA00023005"/>
    </source>
</evidence>
<keyword evidence="6" id="KW-1015">Disulfide bond</keyword>
<dbReference type="GO" id="GO:0007165">
    <property type="term" value="P:signal transduction"/>
    <property type="evidence" value="ECO:0007669"/>
    <property type="project" value="InterPro"/>
</dbReference>
<evidence type="ECO:0000256" key="2">
    <source>
        <dbReference type="ARBA" id="ARBA00020696"/>
    </source>
</evidence>
<evidence type="ECO:0000256" key="6">
    <source>
        <dbReference type="ARBA" id="ARBA00023157"/>
    </source>
</evidence>
<name>A0A7J7RH48_MYOMY</name>
<dbReference type="EMBL" id="JABWUV010000027">
    <property type="protein sequence ID" value="KAF6275448.1"/>
    <property type="molecule type" value="Genomic_DNA"/>
</dbReference>
<sequence length="161" mass="17237">MKLALSLLLVTLALCCSDANAKVCPALVKEVISFLLDSKAGFNNNLQKFDAPEAAKQAKLQVKECVDNLSMKDRLAVAHFVVTSFFLHRHCCSAAWPGGRRVLPWGAQTGASALLLTSERGAHGQGWMVTAHPLSQPQAAQPPWAPGSPRALRGGQPGSRR</sequence>
<feature type="chain" id="PRO_5029861313" description="Uteroglobin" evidence="10">
    <location>
        <begin position="22"/>
        <end position="161"/>
    </location>
</feature>
<evidence type="ECO:0000256" key="4">
    <source>
        <dbReference type="ARBA" id="ARBA00022729"/>
    </source>
</evidence>
<comment type="subcellular location">
    <subcellularLocation>
        <location evidence="1">Secreted</location>
    </subcellularLocation>
</comment>
<keyword evidence="5" id="KW-0593">Phospholipase A2 inhibitor</keyword>
<dbReference type="InterPro" id="IPR000329">
    <property type="entry name" value="Uteroglobin"/>
</dbReference>
<dbReference type="PANTHER" id="PTHR11332">
    <property type="entry name" value="SECRETOGLOBIN FAMILY 1D"/>
    <property type="match status" value="1"/>
</dbReference>
<evidence type="ECO:0000256" key="9">
    <source>
        <dbReference type="SAM" id="MobiDB-lite"/>
    </source>
</evidence>
<comment type="similarity">
    <text evidence="8">Belongs to the secretoglobin family. Lipophilin subfamily.</text>
</comment>
<keyword evidence="3" id="KW-0964">Secreted</keyword>
<dbReference type="GO" id="GO:0019834">
    <property type="term" value="F:phospholipase A2 inhibitor activity"/>
    <property type="evidence" value="ECO:0007669"/>
    <property type="project" value="UniProtKB-KW"/>
</dbReference>
<protein>
    <recommendedName>
        <fullName evidence="2">Uteroglobin</fullName>
    </recommendedName>
    <alternativeName>
        <fullName evidence="7">Secretoglobin family 1A member 1</fullName>
    </alternativeName>
</protein>
<dbReference type="PANTHER" id="PTHR11332:SF6">
    <property type="entry name" value="SECRETOGLOBIN FAMILY 1D MEMBER 4"/>
    <property type="match status" value="1"/>
</dbReference>
<accession>A0A7J7RH48</accession>
<dbReference type="Pfam" id="PF01099">
    <property type="entry name" value="Uteroglobin"/>
    <property type="match status" value="1"/>
</dbReference>
<dbReference type="SUPFAM" id="SSF48201">
    <property type="entry name" value="Uteroglobin-like"/>
    <property type="match status" value="1"/>
</dbReference>
<proteinExistence type="inferred from homology"/>
<evidence type="ECO:0000256" key="8">
    <source>
        <dbReference type="ARBA" id="ARBA00038364"/>
    </source>
</evidence>
<dbReference type="PROSITE" id="PS51311">
    <property type="entry name" value="SCGB"/>
    <property type="match status" value="1"/>
</dbReference>
<feature type="signal peptide" evidence="10">
    <location>
        <begin position="1"/>
        <end position="21"/>
    </location>
</feature>
<dbReference type="InterPro" id="IPR016126">
    <property type="entry name" value="Secretoglobin"/>
</dbReference>
<dbReference type="PRINTS" id="PR00486">
    <property type="entry name" value="UTEROGLOBIN"/>
</dbReference>
<keyword evidence="12" id="KW-1185">Reference proteome</keyword>
<dbReference type="Gene3D" id="1.10.210.10">
    <property type="entry name" value="Secretoglobin"/>
    <property type="match status" value="1"/>
</dbReference>
<dbReference type="Proteomes" id="UP000527355">
    <property type="component" value="Unassembled WGS sequence"/>
</dbReference>
<keyword evidence="4 10" id="KW-0732">Signal</keyword>
<evidence type="ECO:0000256" key="10">
    <source>
        <dbReference type="SAM" id="SignalP"/>
    </source>
</evidence>
<evidence type="ECO:0000313" key="11">
    <source>
        <dbReference type="EMBL" id="KAF6275448.1"/>
    </source>
</evidence>
<gene>
    <name evidence="11" type="ORF">mMyoMyo1_010306</name>
</gene>
<comment type="caution">
    <text evidence="11">The sequence shown here is derived from an EMBL/GenBank/DDBJ whole genome shotgun (WGS) entry which is preliminary data.</text>
</comment>
<reference evidence="11 12" key="1">
    <citation type="journal article" date="2020" name="Nature">
        <title>Six reference-quality genomes reveal evolution of bat adaptations.</title>
        <authorList>
            <person name="Jebb D."/>
            <person name="Huang Z."/>
            <person name="Pippel M."/>
            <person name="Hughes G.M."/>
            <person name="Lavrichenko K."/>
            <person name="Devanna P."/>
            <person name="Winkler S."/>
            <person name="Jermiin L.S."/>
            <person name="Skirmuntt E.C."/>
            <person name="Katzourakis A."/>
            <person name="Burkitt-Gray L."/>
            <person name="Ray D.A."/>
            <person name="Sullivan K.A.M."/>
            <person name="Roscito J.G."/>
            <person name="Kirilenko B.M."/>
            <person name="Davalos L.M."/>
            <person name="Corthals A.P."/>
            <person name="Power M.L."/>
            <person name="Jones G."/>
            <person name="Ransome R.D."/>
            <person name="Dechmann D.K.N."/>
            <person name="Locatelli A.G."/>
            <person name="Puechmaille S.J."/>
            <person name="Fedrigo O."/>
            <person name="Jarvis E.D."/>
            <person name="Hiller M."/>
            <person name="Vernes S.C."/>
            <person name="Myers E.W."/>
            <person name="Teeling E.C."/>
        </authorList>
    </citation>
    <scope>NUCLEOTIDE SEQUENCE [LARGE SCALE GENOMIC DNA]</scope>
    <source>
        <strain evidence="11">MMyoMyo1</strain>
        <tissue evidence="11">Flight muscle</tissue>
    </source>
</reference>
<organism evidence="11 12">
    <name type="scientific">Myotis myotis</name>
    <name type="common">Greater mouse-eared bat</name>
    <name type="synonym">Vespertilio myotis</name>
    <dbReference type="NCBI Taxonomy" id="51298"/>
    <lineage>
        <taxon>Eukaryota</taxon>
        <taxon>Metazoa</taxon>
        <taxon>Chordata</taxon>
        <taxon>Craniata</taxon>
        <taxon>Vertebrata</taxon>
        <taxon>Euteleostomi</taxon>
        <taxon>Mammalia</taxon>
        <taxon>Eutheria</taxon>
        <taxon>Laurasiatheria</taxon>
        <taxon>Chiroptera</taxon>
        <taxon>Yangochiroptera</taxon>
        <taxon>Vespertilionidae</taxon>
        <taxon>Myotis</taxon>
    </lineage>
</organism>
<evidence type="ECO:0000256" key="7">
    <source>
        <dbReference type="ARBA" id="ARBA00031712"/>
    </source>
</evidence>
<dbReference type="CDD" id="cd00633">
    <property type="entry name" value="Secretoglobin"/>
    <property type="match status" value="1"/>
</dbReference>
<feature type="region of interest" description="Disordered" evidence="9">
    <location>
        <begin position="135"/>
        <end position="161"/>
    </location>
</feature>
<dbReference type="InterPro" id="IPR035960">
    <property type="entry name" value="Secretoglobin_sf"/>
</dbReference>
<evidence type="ECO:0000256" key="3">
    <source>
        <dbReference type="ARBA" id="ARBA00022525"/>
    </source>
</evidence>
<evidence type="ECO:0000256" key="1">
    <source>
        <dbReference type="ARBA" id="ARBA00004613"/>
    </source>
</evidence>
<dbReference type="AlphaFoldDB" id="A0A7J7RH48"/>